<protein>
    <submittedName>
        <fullName evidence="1">Uncharacterized protein</fullName>
    </submittedName>
</protein>
<evidence type="ECO:0000313" key="2">
    <source>
        <dbReference type="Proteomes" id="UP000177596"/>
    </source>
</evidence>
<gene>
    <name evidence="1" type="ORF">A2573_01065</name>
</gene>
<evidence type="ECO:0000313" key="1">
    <source>
        <dbReference type="EMBL" id="OGM88079.1"/>
    </source>
</evidence>
<dbReference type="AlphaFoldDB" id="A0A1F8DJ84"/>
<name>A0A1F8DJ84_9BACT</name>
<dbReference type="EMBL" id="MGIL01000017">
    <property type="protein sequence ID" value="OGM88079.1"/>
    <property type="molecule type" value="Genomic_DNA"/>
</dbReference>
<organism evidence="1 2">
    <name type="scientific">Candidatus Woesebacteria bacterium RIFOXYD1_FULL_43_18</name>
    <dbReference type="NCBI Taxonomy" id="1802551"/>
    <lineage>
        <taxon>Bacteria</taxon>
        <taxon>Candidatus Woeseibacteriota</taxon>
    </lineage>
</organism>
<proteinExistence type="predicted"/>
<dbReference type="Proteomes" id="UP000177596">
    <property type="component" value="Unassembled WGS sequence"/>
</dbReference>
<reference evidence="1 2" key="1">
    <citation type="journal article" date="2016" name="Nat. Commun.">
        <title>Thousands of microbial genomes shed light on interconnected biogeochemical processes in an aquifer system.</title>
        <authorList>
            <person name="Anantharaman K."/>
            <person name="Brown C.T."/>
            <person name="Hug L.A."/>
            <person name="Sharon I."/>
            <person name="Castelle C.J."/>
            <person name="Probst A.J."/>
            <person name="Thomas B.C."/>
            <person name="Singh A."/>
            <person name="Wilkins M.J."/>
            <person name="Karaoz U."/>
            <person name="Brodie E.L."/>
            <person name="Williams K.H."/>
            <person name="Hubbard S.S."/>
            <person name="Banfield J.F."/>
        </authorList>
    </citation>
    <scope>NUCLEOTIDE SEQUENCE [LARGE SCALE GENOMIC DNA]</scope>
</reference>
<comment type="caution">
    <text evidence="1">The sequence shown here is derived from an EMBL/GenBank/DDBJ whole genome shotgun (WGS) entry which is preliminary data.</text>
</comment>
<accession>A0A1F8DJ84</accession>
<sequence length="177" mass="19863">MTTKKSSKNWNLGLLSFAAIVLLVGTVYLSKISKGSVEGVGTGFDGFGYNYTARLFQGTLDGADRNIDETYWGDETYANDRLVMKWSKAWNDARFNGEPWTPDAWTSNEYNGKVPGGSGEVWHYKISWVGPELEQSQYWRPGGYAIWGQFEVIFSQGTVANEHFWDAHADPAGYGMF</sequence>